<protein>
    <submittedName>
        <fullName evidence="1">Uncharacterized protein</fullName>
    </submittedName>
</protein>
<gene>
    <name evidence="1" type="ORF">EJ05DRAFT_482756</name>
</gene>
<keyword evidence="2" id="KW-1185">Reference proteome</keyword>
<reference evidence="1" key="1">
    <citation type="journal article" date="2020" name="Stud. Mycol.">
        <title>101 Dothideomycetes genomes: a test case for predicting lifestyles and emergence of pathogens.</title>
        <authorList>
            <person name="Haridas S."/>
            <person name="Albert R."/>
            <person name="Binder M."/>
            <person name="Bloem J."/>
            <person name="Labutti K."/>
            <person name="Salamov A."/>
            <person name="Andreopoulos B."/>
            <person name="Baker S."/>
            <person name="Barry K."/>
            <person name="Bills G."/>
            <person name="Bluhm B."/>
            <person name="Cannon C."/>
            <person name="Castanera R."/>
            <person name="Culley D."/>
            <person name="Daum C."/>
            <person name="Ezra D."/>
            <person name="Gonzalez J."/>
            <person name="Henrissat B."/>
            <person name="Kuo A."/>
            <person name="Liang C."/>
            <person name="Lipzen A."/>
            <person name="Lutzoni F."/>
            <person name="Magnuson J."/>
            <person name="Mondo S."/>
            <person name="Nolan M."/>
            <person name="Ohm R."/>
            <person name="Pangilinan J."/>
            <person name="Park H.-J."/>
            <person name="Ramirez L."/>
            <person name="Alfaro M."/>
            <person name="Sun H."/>
            <person name="Tritt A."/>
            <person name="Yoshinaga Y."/>
            <person name="Zwiers L.-H."/>
            <person name="Turgeon B."/>
            <person name="Goodwin S."/>
            <person name="Spatafora J."/>
            <person name="Crous P."/>
            <person name="Grigoriev I."/>
        </authorList>
    </citation>
    <scope>NUCLEOTIDE SEQUENCE</scope>
    <source>
        <strain evidence="1">CBS 121739</strain>
    </source>
</reference>
<accession>A0A6A6WI83</accession>
<evidence type="ECO:0000313" key="1">
    <source>
        <dbReference type="EMBL" id="KAF2761949.1"/>
    </source>
</evidence>
<sequence length="168" mass="17929">MTGCLTGFQIGRVWDEACDRGFGDCPADRRSCRDGEGSNGADGCDAGGIAIVVADEGDRTETGVTGCGAGGCAVQALRCQGVKSRKQSETTLCAKCVCVLLLLLTPAPPPSSTPICTLHEQLQHEYVPSNVVIAATFECCCMKEFTSWRIVYRTIILYLCISRLLPTQ</sequence>
<dbReference type="EMBL" id="ML996566">
    <property type="protein sequence ID" value="KAF2761949.1"/>
    <property type="molecule type" value="Genomic_DNA"/>
</dbReference>
<dbReference type="AlphaFoldDB" id="A0A6A6WI83"/>
<evidence type="ECO:0000313" key="2">
    <source>
        <dbReference type="Proteomes" id="UP000799437"/>
    </source>
</evidence>
<dbReference type="RefSeq" id="XP_033604400.1">
    <property type="nucleotide sequence ID" value="XM_033745197.1"/>
</dbReference>
<dbReference type="GeneID" id="54486251"/>
<proteinExistence type="predicted"/>
<name>A0A6A6WI83_9PEZI</name>
<organism evidence="1 2">
    <name type="scientific">Pseudovirgaria hyperparasitica</name>
    <dbReference type="NCBI Taxonomy" id="470096"/>
    <lineage>
        <taxon>Eukaryota</taxon>
        <taxon>Fungi</taxon>
        <taxon>Dikarya</taxon>
        <taxon>Ascomycota</taxon>
        <taxon>Pezizomycotina</taxon>
        <taxon>Dothideomycetes</taxon>
        <taxon>Dothideomycetes incertae sedis</taxon>
        <taxon>Acrospermales</taxon>
        <taxon>Acrospermaceae</taxon>
        <taxon>Pseudovirgaria</taxon>
    </lineage>
</organism>
<dbReference type="Proteomes" id="UP000799437">
    <property type="component" value="Unassembled WGS sequence"/>
</dbReference>